<name>A0A6C0JAH9_9ZZZZ</name>
<feature type="transmembrane region" description="Helical" evidence="2">
    <location>
        <begin position="405"/>
        <end position="426"/>
    </location>
</feature>
<keyword evidence="2" id="KW-1133">Transmembrane helix</keyword>
<feature type="region of interest" description="Disordered" evidence="1">
    <location>
        <begin position="1"/>
        <end position="69"/>
    </location>
</feature>
<feature type="compositionally biased region" description="Acidic residues" evidence="1">
    <location>
        <begin position="1"/>
        <end position="21"/>
    </location>
</feature>
<protein>
    <submittedName>
        <fullName evidence="3">Uncharacterized protein</fullName>
    </submittedName>
</protein>
<accession>A0A6C0JAH9</accession>
<proteinExistence type="predicted"/>
<evidence type="ECO:0000313" key="3">
    <source>
        <dbReference type="EMBL" id="QHU02649.1"/>
    </source>
</evidence>
<evidence type="ECO:0000256" key="1">
    <source>
        <dbReference type="SAM" id="MobiDB-lite"/>
    </source>
</evidence>
<dbReference type="EMBL" id="MN740361">
    <property type="protein sequence ID" value="QHU02649.1"/>
    <property type="molecule type" value="Genomic_DNA"/>
</dbReference>
<keyword evidence="2" id="KW-0472">Membrane</keyword>
<feature type="compositionally biased region" description="Basic and acidic residues" evidence="1">
    <location>
        <begin position="29"/>
        <end position="66"/>
    </location>
</feature>
<keyword evidence="2" id="KW-0812">Transmembrane</keyword>
<feature type="transmembrane region" description="Helical" evidence="2">
    <location>
        <begin position="281"/>
        <end position="303"/>
    </location>
</feature>
<evidence type="ECO:0000256" key="2">
    <source>
        <dbReference type="SAM" id="Phobius"/>
    </source>
</evidence>
<feature type="transmembrane region" description="Helical" evidence="2">
    <location>
        <begin position="372"/>
        <end position="393"/>
    </location>
</feature>
<feature type="transmembrane region" description="Helical" evidence="2">
    <location>
        <begin position="238"/>
        <end position="260"/>
    </location>
</feature>
<organism evidence="3">
    <name type="scientific">viral metagenome</name>
    <dbReference type="NCBI Taxonomy" id="1070528"/>
    <lineage>
        <taxon>unclassified sequences</taxon>
        <taxon>metagenomes</taxon>
        <taxon>organismal metagenomes</taxon>
    </lineage>
</organism>
<feature type="transmembrane region" description="Helical" evidence="2">
    <location>
        <begin position="309"/>
        <end position="325"/>
    </location>
</feature>
<feature type="transmembrane region" description="Helical" evidence="2">
    <location>
        <begin position="345"/>
        <end position="366"/>
    </location>
</feature>
<sequence>MNTTQEGEEFPSDLETVEITDDMNVSSDLAKDIENAVIQEKEMNDDKTSDSGDKDTLGDGGDKDSDKEEDLINEISVKLNNKKENNDENSIRDTFYQPEMQLKIKSFLYSVVTGTVYICIFYYCGAAMSYLSASLVESGGLGGIDLNGPPYKSTAMFGWCPKEPKNKKFSMTDYIRNSLIEFQYPYKNNSSCDKFEMLKETFLSTRVNRLIAATSAFSYSSGRELLNSYFSFFKDKDISFWVMPFTNVILILMALLYSFGSHVIGTLTHYTTIFPRIPFGLPAWSPISLFITFIVSLVMLLAIPMIGSVLQILILCVFLFIYPFLQKEEFKLEGDTKYYSGFSFIWKIMGSKIEYFKYIWLALLGISAQQHLSFKLAMIIYTMVVYTFLYTYSKTTYDLMNGFTSIANIQISIALIGVLQLIYVHVSDWSEIVVDGAKQGVNSMEQSVDNVNDNN</sequence>
<dbReference type="AlphaFoldDB" id="A0A6C0JAH9"/>
<feature type="transmembrane region" description="Helical" evidence="2">
    <location>
        <begin position="107"/>
        <end position="131"/>
    </location>
</feature>
<reference evidence="3" key="1">
    <citation type="journal article" date="2020" name="Nature">
        <title>Giant virus diversity and host interactions through global metagenomics.</title>
        <authorList>
            <person name="Schulz F."/>
            <person name="Roux S."/>
            <person name="Paez-Espino D."/>
            <person name="Jungbluth S."/>
            <person name="Walsh D.A."/>
            <person name="Denef V.J."/>
            <person name="McMahon K.D."/>
            <person name="Konstantinidis K.T."/>
            <person name="Eloe-Fadrosh E.A."/>
            <person name="Kyrpides N.C."/>
            <person name="Woyke T."/>
        </authorList>
    </citation>
    <scope>NUCLEOTIDE SEQUENCE</scope>
    <source>
        <strain evidence="3">GVMAG-M-3300025880-76</strain>
    </source>
</reference>